<evidence type="ECO:0000256" key="2">
    <source>
        <dbReference type="ARBA" id="ARBA00022475"/>
    </source>
</evidence>
<evidence type="ECO:0000256" key="6">
    <source>
        <dbReference type="SAM" id="Phobius"/>
    </source>
</evidence>
<dbReference type="InterPro" id="IPR018076">
    <property type="entry name" value="T2SS_GspF_dom"/>
</dbReference>
<keyword evidence="9" id="KW-1185">Reference proteome</keyword>
<keyword evidence="4 6" id="KW-1133">Transmembrane helix</keyword>
<dbReference type="RefSeq" id="WP_009541533.1">
    <property type="nucleotide sequence ID" value="NZ_ANHY01000015.1"/>
</dbReference>
<evidence type="ECO:0000256" key="1">
    <source>
        <dbReference type="ARBA" id="ARBA00004651"/>
    </source>
</evidence>
<evidence type="ECO:0000259" key="7">
    <source>
        <dbReference type="Pfam" id="PF00482"/>
    </source>
</evidence>
<dbReference type="Proteomes" id="UP000009881">
    <property type="component" value="Unassembled WGS sequence"/>
</dbReference>
<feature type="domain" description="Type II secretion system protein GspF" evidence="7">
    <location>
        <begin position="187"/>
        <end position="315"/>
    </location>
</feature>
<proteinExistence type="predicted"/>
<feature type="transmembrane region" description="Helical" evidence="6">
    <location>
        <begin position="20"/>
        <end position="39"/>
    </location>
</feature>
<dbReference type="Pfam" id="PF00482">
    <property type="entry name" value="T2SSF"/>
    <property type="match status" value="1"/>
</dbReference>
<dbReference type="STRING" id="1238182.C882_0877"/>
<evidence type="ECO:0000313" key="9">
    <source>
        <dbReference type="Proteomes" id="UP000009881"/>
    </source>
</evidence>
<dbReference type="eggNOG" id="COG2064">
    <property type="taxonomic scope" value="Bacteria"/>
</dbReference>
<keyword evidence="2" id="KW-1003">Cell membrane</keyword>
<dbReference type="PATRIC" id="fig|1238182.3.peg.3091"/>
<feature type="transmembrane region" description="Helical" evidence="6">
    <location>
        <begin position="116"/>
        <end position="137"/>
    </location>
</feature>
<dbReference type="GO" id="GO:0005886">
    <property type="term" value="C:plasma membrane"/>
    <property type="evidence" value="ECO:0007669"/>
    <property type="project" value="UniProtKB-SubCell"/>
</dbReference>
<comment type="subcellular location">
    <subcellularLocation>
        <location evidence="1">Cell membrane</location>
        <topology evidence="1">Multi-pass membrane protein</topology>
    </subcellularLocation>
</comment>
<dbReference type="EMBL" id="ANHY01000015">
    <property type="protein sequence ID" value="EKV28665.1"/>
    <property type="molecule type" value="Genomic_DNA"/>
</dbReference>
<reference evidence="8 9" key="1">
    <citation type="journal article" date="2013" name="Genome Announc.">
        <title>Draft Genome Sequence of an Alphaproteobacterium, Caenispirillum salinarum AK4(T), Isolated from a Solar Saltern.</title>
        <authorList>
            <person name="Khatri I."/>
            <person name="Singh A."/>
            <person name="Korpole S."/>
            <person name="Pinnaka A.K."/>
            <person name="Subramanian S."/>
        </authorList>
    </citation>
    <scope>NUCLEOTIDE SEQUENCE [LARGE SCALE GENOMIC DNA]</scope>
    <source>
        <strain evidence="8 9">AK4</strain>
    </source>
</reference>
<evidence type="ECO:0000313" key="8">
    <source>
        <dbReference type="EMBL" id="EKV28665.1"/>
    </source>
</evidence>
<organism evidence="8 9">
    <name type="scientific">Caenispirillum salinarum AK4</name>
    <dbReference type="NCBI Taxonomy" id="1238182"/>
    <lineage>
        <taxon>Bacteria</taxon>
        <taxon>Pseudomonadati</taxon>
        <taxon>Pseudomonadota</taxon>
        <taxon>Alphaproteobacteria</taxon>
        <taxon>Rhodospirillales</taxon>
        <taxon>Novispirillaceae</taxon>
        <taxon>Caenispirillum</taxon>
    </lineage>
</organism>
<accession>K9GRV2</accession>
<sequence length="332" mass="35733">MDAIAAALADPTVLLTPEAGVLVLVFAAVVLAVYGIAGLRSGVAARRFQRGGGRGTGGAAAAPDNDVSLRPDGAFQKVEAFLQPYGETLEPQKVEERKRIRLTLLRAGFPQANAITIYYGLRLALAVLLPGLLVVALPVVSRQMEMSEILMLGAGLLALGFYLPSAVVALRVRERAWAVRAGFPDALDLMLVCVEAGMGLDAAINRVAEEIRLAHPVLSEHLRACALELRAGGAREDALRNLADRTGVEEVTAFSTLLIQSQELGTSIGDTLRVYSDDMRYRRMMAAEEKAQRLPAKMILPMAMFLLPAFVLVLMLPAAIRIMRSLFPTMEG</sequence>
<evidence type="ECO:0000256" key="4">
    <source>
        <dbReference type="ARBA" id="ARBA00022989"/>
    </source>
</evidence>
<protein>
    <submittedName>
        <fullName evidence="8">Type II/IV secretion system protein TadC</fullName>
    </submittedName>
</protein>
<keyword evidence="5 6" id="KW-0472">Membrane</keyword>
<evidence type="ECO:0000256" key="3">
    <source>
        <dbReference type="ARBA" id="ARBA00022692"/>
    </source>
</evidence>
<gene>
    <name evidence="8" type="ORF">C882_0877</name>
</gene>
<keyword evidence="3 6" id="KW-0812">Transmembrane</keyword>
<comment type="caution">
    <text evidence="8">The sequence shown here is derived from an EMBL/GenBank/DDBJ whole genome shotgun (WGS) entry which is preliminary data.</text>
</comment>
<feature type="transmembrane region" description="Helical" evidence="6">
    <location>
        <begin position="149"/>
        <end position="170"/>
    </location>
</feature>
<feature type="transmembrane region" description="Helical" evidence="6">
    <location>
        <begin position="299"/>
        <end position="320"/>
    </location>
</feature>
<dbReference type="PANTHER" id="PTHR35007">
    <property type="entry name" value="INTEGRAL MEMBRANE PROTEIN-RELATED"/>
    <property type="match status" value="1"/>
</dbReference>
<dbReference type="OrthoDB" id="9810662at2"/>
<dbReference type="AlphaFoldDB" id="K9GRV2"/>
<name>K9GRV2_9PROT</name>
<dbReference type="PANTHER" id="PTHR35007:SF2">
    <property type="entry name" value="PILUS ASSEMBLE PROTEIN"/>
    <property type="match status" value="1"/>
</dbReference>
<evidence type="ECO:0000256" key="5">
    <source>
        <dbReference type="ARBA" id="ARBA00023136"/>
    </source>
</evidence>